<dbReference type="EMBL" id="QZEY01000001">
    <property type="protein sequence ID" value="RJL35480.1"/>
    <property type="molecule type" value="Genomic_DNA"/>
</dbReference>
<dbReference type="GO" id="GO:0006950">
    <property type="term" value="P:response to stress"/>
    <property type="evidence" value="ECO:0007669"/>
    <property type="project" value="TreeGrafter"/>
</dbReference>
<dbReference type="PROSITE" id="PS50995">
    <property type="entry name" value="HTH_MARR_2"/>
    <property type="match status" value="1"/>
</dbReference>
<accession>A0A3A4B4H3</accession>
<dbReference type="Gene3D" id="1.10.10.10">
    <property type="entry name" value="Winged helix-like DNA-binding domain superfamily/Winged helix DNA-binding domain"/>
    <property type="match status" value="1"/>
</dbReference>
<dbReference type="InterPro" id="IPR036388">
    <property type="entry name" value="WH-like_DNA-bd_sf"/>
</dbReference>
<dbReference type="RefSeq" id="WP_119924452.1">
    <property type="nucleotide sequence ID" value="NZ_QZEY01000001.1"/>
</dbReference>
<gene>
    <name evidence="2" type="ORF">D5H75_01330</name>
</gene>
<dbReference type="Proteomes" id="UP000265768">
    <property type="component" value="Unassembled WGS sequence"/>
</dbReference>
<organism evidence="2 3">
    <name type="scientific">Bailinhaonella thermotolerans</name>
    <dbReference type="NCBI Taxonomy" id="1070861"/>
    <lineage>
        <taxon>Bacteria</taxon>
        <taxon>Bacillati</taxon>
        <taxon>Actinomycetota</taxon>
        <taxon>Actinomycetes</taxon>
        <taxon>Streptosporangiales</taxon>
        <taxon>Streptosporangiaceae</taxon>
        <taxon>Bailinhaonella</taxon>
    </lineage>
</organism>
<dbReference type="InterPro" id="IPR039422">
    <property type="entry name" value="MarR/SlyA-like"/>
</dbReference>
<dbReference type="PRINTS" id="PR00598">
    <property type="entry name" value="HTHMARR"/>
</dbReference>
<dbReference type="GO" id="GO:0003700">
    <property type="term" value="F:DNA-binding transcription factor activity"/>
    <property type="evidence" value="ECO:0007669"/>
    <property type="project" value="InterPro"/>
</dbReference>
<dbReference type="OrthoDB" id="4826718at2"/>
<dbReference type="AlphaFoldDB" id="A0A3A4B4H3"/>
<reference evidence="2 3" key="1">
    <citation type="submission" date="2018-09" db="EMBL/GenBank/DDBJ databases">
        <title>YIM 75507 draft genome.</title>
        <authorList>
            <person name="Tang S."/>
            <person name="Feng Y."/>
        </authorList>
    </citation>
    <scope>NUCLEOTIDE SEQUENCE [LARGE SCALE GENOMIC DNA]</scope>
    <source>
        <strain evidence="2 3">YIM 75507</strain>
    </source>
</reference>
<keyword evidence="3" id="KW-1185">Reference proteome</keyword>
<sequence>MGSSEERIQGHTGYLLAKLGSAAAARFERALEPLGLRPRHVMVLQEIRAAALSQQDLCAIIGMDRTTMVAVLDELERRGYAQRERSAADRRKHVVAPTPEGEAAFREAAGLMRAAEREFLAPLDEAQRDQLHHLVSLLYAPGAATPAPAAPDAGPAR</sequence>
<dbReference type="SUPFAM" id="SSF46785">
    <property type="entry name" value="Winged helix' DNA-binding domain"/>
    <property type="match status" value="1"/>
</dbReference>
<evidence type="ECO:0000259" key="1">
    <source>
        <dbReference type="PROSITE" id="PS50995"/>
    </source>
</evidence>
<comment type="caution">
    <text evidence="2">The sequence shown here is derived from an EMBL/GenBank/DDBJ whole genome shotgun (WGS) entry which is preliminary data.</text>
</comment>
<evidence type="ECO:0000313" key="2">
    <source>
        <dbReference type="EMBL" id="RJL35480.1"/>
    </source>
</evidence>
<dbReference type="SMART" id="SM00347">
    <property type="entry name" value="HTH_MARR"/>
    <property type="match status" value="1"/>
</dbReference>
<dbReference type="PANTHER" id="PTHR33164">
    <property type="entry name" value="TRANSCRIPTIONAL REGULATOR, MARR FAMILY"/>
    <property type="match status" value="1"/>
</dbReference>
<name>A0A3A4B4H3_9ACTN</name>
<dbReference type="Pfam" id="PF12802">
    <property type="entry name" value="MarR_2"/>
    <property type="match status" value="1"/>
</dbReference>
<proteinExistence type="predicted"/>
<dbReference type="InterPro" id="IPR036390">
    <property type="entry name" value="WH_DNA-bd_sf"/>
</dbReference>
<dbReference type="PANTHER" id="PTHR33164:SF89">
    <property type="entry name" value="MARR FAMILY REGULATORY PROTEIN"/>
    <property type="match status" value="1"/>
</dbReference>
<protein>
    <submittedName>
        <fullName evidence="2">MarR family transcriptional regulator</fullName>
    </submittedName>
</protein>
<feature type="domain" description="HTH marR-type" evidence="1">
    <location>
        <begin position="9"/>
        <end position="140"/>
    </location>
</feature>
<evidence type="ECO:0000313" key="3">
    <source>
        <dbReference type="Proteomes" id="UP000265768"/>
    </source>
</evidence>
<dbReference type="InterPro" id="IPR000835">
    <property type="entry name" value="HTH_MarR-typ"/>
</dbReference>